<evidence type="ECO:0000313" key="1">
    <source>
        <dbReference type="EMBL" id="SBW23733.1"/>
    </source>
</evidence>
<proteinExistence type="predicted"/>
<accession>A0A1C3P1P5</accession>
<dbReference type="AlphaFoldDB" id="A0A1C3P1P5"/>
<keyword evidence="2" id="KW-1185">Reference proteome</keyword>
<dbReference type="Proteomes" id="UP000199013">
    <property type="component" value="Unassembled WGS sequence"/>
</dbReference>
<protein>
    <submittedName>
        <fullName evidence="1">Uncharacterized protein</fullName>
    </submittedName>
</protein>
<reference evidence="2" key="1">
    <citation type="submission" date="2016-02" db="EMBL/GenBank/DDBJ databases">
        <authorList>
            <person name="Wibberg D."/>
        </authorList>
    </citation>
    <scope>NUCLEOTIDE SEQUENCE [LARGE SCALE GENOMIC DNA]</scope>
</reference>
<gene>
    <name evidence="1" type="ORF">FDG2_3896</name>
</gene>
<organism evidence="1 2">
    <name type="scientific">Candidatus Protofrankia californiensis</name>
    <dbReference type="NCBI Taxonomy" id="1839754"/>
    <lineage>
        <taxon>Bacteria</taxon>
        <taxon>Bacillati</taxon>
        <taxon>Actinomycetota</taxon>
        <taxon>Actinomycetes</taxon>
        <taxon>Frankiales</taxon>
        <taxon>Frankiaceae</taxon>
        <taxon>Protofrankia</taxon>
    </lineage>
</organism>
<name>A0A1C3P1P5_9ACTN</name>
<dbReference type="EMBL" id="FLUV01001640">
    <property type="protein sequence ID" value="SBW23733.1"/>
    <property type="molecule type" value="Genomic_DNA"/>
</dbReference>
<evidence type="ECO:0000313" key="2">
    <source>
        <dbReference type="Proteomes" id="UP000199013"/>
    </source>
</evidence>
<sequence length="521" mass="57253">MADVRRESRQPNLRFRDARLRLRSPSGSGRHMSRQELADAVNSYLWETYSRTAALDGNYVGKLERGDHRWPQSIYREAFRAVLGASTDTEIGFYINRREPTAEVNAPVPFRGPGTGYDADISWRPDWGEPDILRLPSLLGSAACAVEEANGQVLATPAGRFFDGQTVESRVVPATDDGRILATVPTQIVDSRFLRTSRHGVVIGVAGADGDVRGFVLDSRQARRRLAGTDSAARLLLPPAYLLDDVTAGILWAVVSLDEPLLGDDSLLADLRPHVTRYESLPYSSAGRDLAGDLTAVSRMWLGSDFCARHILGRLPSLDQVPEFWTREQRGEEASVWLLFRHKYEYLQAISDRFAGHELSRGFCVPSRAVATSPPAERILLFLAVALMESFGIRIHVCADPEYAAVEGFVLDRGRRAVVANWVGAEGIWQAGVADDRSTIREYGDVAAYAGARSVIAGRSPVERLSALAAYLDLGWSWLVRRCGELGEYGCAGFAEPRSRLLSTAGVDRACRYIARIGAGD</sequence>